<dbReference type="EMBL" id="ML976977">
    <property type="protein sequence ID" value="KAF1963525.1"/>
    <property type="molecule type" value="Genomic_DNA"/>
</dbReference>
<dbReference type="AlphaFoldDB" id="A0A6A5UF36"/>
<name>A0A6A5UF36_9PLEO</name>
<proteinExistence type="predicted"/>
<keyword evidence="2" id="KW-1185">Reference proteome</keyword>
<sequence>MAMMEDWTITPCSTPPLPIRHPDHRWYPTFSPRSSTTTLIPQPLFSKRTNPQIPAVFVTIHDIPTPSPSPASSLRSVPRFPSSISLRTYDSRLSLSPPATPPLRRCIVSSLFRPPDELNWNDGEETIRTPKRALRRKTSPRKETLRSLRIKESEACLQRVYDQRLDAYLNGYLSEQAMLRGELEVVDEEREG</sequence>
<reference evidence="1" key="1">
    <citation type="journal article" date="2020" name="Stud. Mycol.">
        <title>101 Dothideomycetes genomes: a test case for predicting lifestyles and emergence of pathogens.</title>
        <authorList>
            <person name="Haridas S."/>
            <person name="Albert R."/>
            <person name="Binder M."/>
            <person name="Bloem J."/>
            <person name="Labutti K."/>
            <person name="Salamov A."/>
            <person name="Andreopoulos B."/>
            <person name="Baker S."/>
            <person name="Barry K."/>
            <person name="Bills G."/>
            <person name="Bluhm B."/>
            <person name="Cannon C."/>
            <person name="Castanera R."/>
            <person name="Culley D."/>
            <person name="Daum C."/>
            <person name="Ezra D."/>
            <person name="Gonzalez J."/>
            <person name="Henrissat B."/>
            <person name="Kuo A."/>
            <person name="Liang C."/>
            <person name="Lipzen A."/>
            <person name="Lutzoni F."/>
            <person name="Magnuson J."/>
            <person name="Mondo S."/>
            <person name="Nolan M."/>
            <person name="Ohm R."/>
            <person name="Pangilinan J."/>
            <person name="Park H.-J."/>
            <person name="Ramirez L."/>
            <person name="Alfaro M."/>
            <person name="Sun H."/>
            <person name="Tritt A."/>
            <person name="Yoshinaga Y."/>
            <person name="Zwiers L.-H."/>
            <person name="Turgeon B."/>
            <person name="Goodwin S."/>
            <person name="Spatafora J."/>
            <person name="Crous P."/>
            <person name="Grigoriev I."/>
        </authorList>
    </citation>
    <scope>NUCLEOTIDE SEQUENCE</scope>
    <source>
        <strain evidence="1">CBS 675.92</strain>
    </source>
</reference>
<organism evidence="1 2">
    <name type="scientific">Byssothecium circinans</name>
    <dbReference type="NCBI Taxonomy" id="147558"/>
    <lineage>
        <taxon>Eukaryota</taxon>
        <taxon>Fungi</taxon>
        <taxon>Dikarya</taxon>
        <taxon>Ascomycota</taxon>
        <taxon>Pezizomycotina</taxon>
        <taxon>Dothideomycetes</taxon>
        <taxon>Pleosporomycetidae</taxon>
        <taxon>Pleosporales</taxon>
        <taxon>Massarineae</taxon>
        <taxon>Massarinaceae</taxon>
        <taxon>Byssothecium</taxon>
    </lineage>
</organism>
<dbReference type="Proteomes" id="UP000800035">
    <property type="component" value="Unassembled WGS sequence"/>
</dbReference>
<protein>
    <submittedName>
        <fullName evidence="1">Uncharacterized protein</fullName>
    </submittedName>
</protein>
<gene>
    <name evidence="1" type="ORF">CC80DRAFT_541457</name>
</gene>
<evidence type="ECO:0000313" key="2">
    <source>
        <dbReference type="Proteomes" id="UP000800035"/>
    </source>
</evidence>
<dbReference type="OrthoDB" id="3934095at2759"/>
<evidence type="ECO:0000313" key="1">
    <source>
        <dbReference type="EMBL" id="KAF1963525.1"/>
    </source>
</evidence>
<accession>A0A6A5UF36</accession>